<reference evidence="1 2" key="1">
    <citation type="submission" date="2018-07" db="EMBL/GenBank/DDBJ databases">
        <title>Genomic Encyclopedia of Type Strains, Phase III (KMG-III): the genomes of soil and plant-associated and newly described type strains.</title>
        <authorList>
            <person name="Whitman W."/>
        </authorList>
    </citation>
    <scope>NUCLEOTIDE SEQUENCE [LARGE SCALE GENOMIC DNA]</scope>
    <source>
        <strain evidence="1 2">CECT 7506</strain>
    </source>
</reference>
<comment type="caution">
    <text evidence="1">The sequence shown here is derived from an EMBL/GenBank/DDBJ whole genome shotgun (WGS) entry which is preliminary data.</text>
</comment>
<name>A0A368VTT3_9BACL</name>
<proteinExistence type="predicted"/>
<evidence type="ECO:0000313" key="1">
    <source>
        <dbReference type="EMBL" id="RCW43396.1"/>
    </source>
</evidence>
<keyword evidence="2" id="KW-1185">Reference proteome</keyword>
<sequence length="96" mass="10808">MQKTVTEMMEHISHSNRQLARVLEAERHVTVRLSEIVQALPDENPVFGGLSGLLENSQAVAQNIVAYLNSFADLQETIAAQLTFVIRQMKEVEEDE</sequence>
<evidence type="ECO:0008006" key="3">
    <source>
        <dbReference type="Google" id="ProtNLM"/>
    </source>
</evidence>
<dbReference type="AlphaFoldDB" id="A0A368VTT3"/>
<dbReference type="Proteomes" id="UP000252415">
    <property type="component" value="Unassembled WGS sequence"/>
</dbReference>
<dbReference type="OrthoDB" id="2624347at2"/>
<organism evidence="1 2">
    <name type="scientific">Paenibacillus prosopidis</name>
    <dbReference type="NCBI Taxonomy" id="630520"/>
    <lineage>
        <taxon>Bacteria</taxon>
        <taxon>Bacillati</taxon>
        <taxon>Bacillota</taxon>
        <taxon>Bacilli</taxon>
        <taxon>Bacillales</taxon>
        <taxon>Paenibacillaceae</taxon>
        <taxon>Paenibacillus</taxon>
    </lineage>
</organism>
<dbReference type="RefSeq" id="WP_114381986.1">
    <property type="nucleotide sequence ID" value="NZ_QPJD01000013.1"/>
</dbReference>
<gene>
    <name evidence="1" type="ORF">DFP97_11368</name>
</gene>
<protein>
    <recommendedName>
        <fullName evidence="3">Nucleoside-diphosphate sugar epimerase</fullName>
    </recommendedName>
</protein>
<accession>A0A368VTT3</accession>
<evidence type="ECO:0000313" key="2">
    <source>
        <dbReference type="Proteomes" id="UP000252415"/>
    </source>
</evidence>
<dbReference type="EMBL" id="QPJD01000013">
    <property type="protein sequence ID" value="RCW43396.1"/>
    <property type="molecule type" value="Genomic_DNA"/>
</dbReference>